<evidence type="ECO:0000256" key="1">
    <source>
        <dbReference type="SAM" id="MobiDB-lite"/>
    </source>
</evidence>
<organism evidence="3 4">
    <name type="scientific">Blumeria hordei</name>
    <name type="common">Barley powdery mildew</name>
    <name type="synonym">Blumeria graminis f. sp. hordei</name>
    <dbReference type="NCBI Taxonomy" id="2867405"/>
    <lineage>
        <taxon>Eukaryota</taxon>
        <taxon>Fungi</taxon>
        <taxon>Dikarya</taxon>
        <taxon>Ascomycota</taxon>
        <taxon>Pezizomycotina</taxon>
        <taxon>Leotiomycetes</taxon>
        <taxon>Erysiphales</taxon>
        <taxon>Erysiphaceae</taxon>
        <taxon>Blumeria</taxon>
    </lineage>
</organism>
<keyword evidence="2" id="KW-0812">Transmembrane</keyword>
<reference evidence="3 4" key="1">
    <citation type="submission" date="2017-11" db="EMBL/GenBank/DDBJ databases">
        <authorList>
            <person name="Kracher B."/>
        </authorList>
    </citation>
    <scope>NUCLEOTIDE SEQUENCE [LARGE SCALE GENOMIC DNA]</scope>
    <source>
        <strain evidence="3 4">RACE1</strain>
    </source>
</reference>
<proteinExistence type="predicted"/>
<sequence>MPGPNKKLDRACENLAAQWYSCSASDDSGRSTAFQGCCSVDPCHLLACPDQESIVTKSNPSSIATPTIRTETSSTISSTTALVNMLSATTSAALSLTSSGSDSSLQPSQITASAIEGSGIKFPTTKSDIIMAIAAATASGLLIVAICLCLVMRNRWGLQDWRCDMSRGSMREKNRVPGMTLLNHHDSSLEDIGGRCNDFSNFNSYRNSSSSRGVSRAGHSYSNSSLNDDDHDDAPLPDLEKNQLVEPPIDAHPAYRNSSGWSTVSLQPSRLVSCEFSSPHQLNTVYSPRITPIPGYSFSESRHLVSTDSYDKLLQKCHSLPPSYNVPLNSHKYGTLASNQG</sequence>
<dbReference type="VEuPathDB" id="FungiDB:BLGHR1_16951"/>
<feature type="transmembrane region" description="Helical" evidence="2">
    <location>
        <begin position="129"/>
        <end position="152"/>
    </location>
</feature>
<evidence type="ECO:0000313" key="4">
    <source>
        <dbReference type="Proteomes" id="UP000275772"/>
    </source>
</evidence>
<feature type="compositionally biased region" description="Low complexity" evidence="1">
    <location>
        <begin position="207"/>
        <end position="226"/>
    </location>
</feature>
<dbReference type="EMBL" id="UNSH01000086">
    <property type="protein sequence ID" value="SZF06148.1"/>
    <property type="molecule type" value="Genomic_DNA"/>
</dbReference>
<name>A0A383V2R5_BLUHO</name>
<gene>
    <name evidence="3" type="ORF">BLGHR1_16951</name>
</gene>
<feature type="region of interest" description="Disordered" evidence="1">
    <location>
        <begin position="207"/>
        <end position="240"/>
    </location>
</feature>
<evidence type="ECO:0000256" key="2">
    <source>
        <dbReference type="SAM" id="Phobius"/>
    </source>
</evidence>
<evidence type="ECO:0000313" key="3">
    <source>
        <dbReference type="EMBL" id="SZF06148.1"/>
    </source>
</evidence>
<protein>
    <submittedName>
        <fullName evidence="3">Uncharacterized protein</fullName>
    </submittedName>
</protein>
<dbReference type="AlphaFoldDB" id="A0A383V2R5"/>
<accession>A0A383V2R5</accession>
<dbReference type="Proteomes" id="UP000275772">
    <property type="component" value="Unassembled WGS sequence"/>
</dbReference>
<keyword evidence="2" id="KW-0472">Membrane</keyword>
<keyword evidence="2" id="KW-1133">Transmembrane helix</keyword>